<dbReference type="InterPro" id="IPR000330">
    <property type="entry name" value="SNF2_N"/>
</dbReference>
<sequence>MTCHENPIDLTADEDEEEEIRQPKRTRVDPQMSFNASIKTPSIFTSHYPTQSSPAPFAGPSSSAAFFPERQVAPRPQVPVLPSRSVPPPHFYQPPQHHHNGDRSSQVIDLTGSTPSPPPRSAALSIEHLPPKTPVCIGQLHATALILYPSAYTVSLDPTIEEWVPVKLEYAHEPHKPTGPDTIHIKTPALKGLNGEVLNSEVFGFVDQKHAKVLGGMLGKSLIRLEGKVKKGPQSHPVLALLLLVYTPKGNIPPVGNFLYTSQLLLDHPTHAADIYMLKDRAYYNPHNPPPGGHNQNRHNAFATANRWTVPAVSGRSVEVQRSQVDELFQSLKRGDDIVETEPAPEIATPLYPHQKKALTFLLEREQEKRCGDGTICSLWQENRNPFSPHKSWIHLVTEKEVFEQPSDGRGAILADDASSIMGLGKTITCLSLIAATMESAKAFAVSPVDKMEMPAKAPEEPEPAQFAGAVWGMPDTSHMGPSNAKAKAKAQREQEKREAEYSRHTRIKTKSRATLIICPLSTISNWEDQLREHWKGEVYVVGGAGGSSSAASASRPSTPSAKDATPSSSTMSLLNDAKPKAKPGRIREGPPLRVYIYHGNARRPDPSFLADFDVVMTTYATLASEYSKQNRSIASAEAEEEGDGVDSDGVGMDIDEAGNQMVKLPKAKSGKKRKKPCGPCPSEQTSALQSIHWFRVVLDEAHSIKEIQTVGSRASCDLMADRRLCLTGTPVQNKLDDVYALIRFLRLSPFDDKNVWTEFIGSPLKFGQTQGMERLQRIMKYITLRRTKESKTQDGRKVLSLPPRRDELRFLQFDSHEKELYEQFFSESKAEFNELTAQNQVMKNYVGILQRILRLRQICDHYELVDGKEVNGDGQQPGMSYESIVAAIEREGLTTTHANAIFNLIRESATTQCCECGVELCGTPESQGDGLDLEAIPSGTPKRPRKTKNPSSRGPTRANSPSSATFRTIMTRCLHLFCISCFRSCVCPGWPEVPNDTVRPCSMCQYSLNQADALEVKAEITAPESSGGGSAKKKTQKREKRPKIAPADFHSSTKIRSLLGDLVQFSKANPYSANYDPSSVEIQMVDDKGNEIDDGIVKTVVFSQWTTMLDKVEDALEVAGIRYDRLDGTMKRDDRTRAMEALKHDPGCEVLLVSLRAGGVGLNLTAAQRVYLMDPYWNPAVENQAVDRIHRLGQTRPVTTVKLIIQGTIEDRLLQVQKMKTELANLTLGGQNFSKAELMQRRLEELKQLFR</sequence>
<protein>
    <recommendedName>
        <fullName evidence="9">Dna repair protein rad5</fullName>
    </recommendedName>
</protein>
<dbReference type="InterPro" id="IPR049730">
    <property type="entry name" value="SNF2/RAD54-like_C"/>
</dbReference>
<gene>
    <name evidence="7" type="ORF">WG66_12014</name>
</gene>
<feature type="compositionally biased region" description="Polar residues" evidence="4">
    <location>
        <begin position="32"/>
        <end position="51"/>
    </location>
</feature>
<accession>A0A0W0FGG1</accession>
<dbReference type="InterPro" id="IPR027417">
    <property type="entry name" value="P-loop_NTPase"/>
</dbReference>
<dbReference type="InterPro" id="IPR001650">
    <property type="entry name" value="Helicase_C-like"/>
</dbReference>
<dbReference type="GO" id="GO:0006281">
    <property type="term" value="P:DNA repair"/>
    <property type="evidence" value="ECO:0007669"/>
    <property type="project" value="TreeGrafter"/>
</dbReference>
<feature type="compositionally biased region" description="Polar residues" evidence="4">
    <location>
        <begin position="950"/>
        <end position="964"/>
    </location>
</feature>
<dbReference type="InterPro" id="IPR038718">
    <property type="entry name" value="SNF2-like_sf"/>
</dbReference>
<feature type="compositionally biased region" description="Polar residues" evidence="4">
    <location>
        <begin position="103"/>
        <end position="114"/>
    </location>
</feature>
<dbReference type="SMART" id="SM00490">
    <property type="entry name" value="HELICc"/>
    <property type="match status" value="1"/>
</dbReference>
<evidence type="ECO:0000256" key="2">
    <source>
        <dbReference type="ARBA" id="ARBA00022801"/>
    </source>
</evidence>
<dbReference type="PANTHER" id="PTHR45626">
    <property type="entry name" value="TRANSCRIPTION TERMINATION FACTOR 2-RELATED"/>
    <property type="match status" value="1"/>
</dbReference>
<feature type="compositionally biased region" description="Polar residues" evidence="4">
    <location>
        <begin position="556"/>
        <end position="574"/>
    </location>
</feature>
<feature type="compositionally biased region" description="Low complexity" evidence="4">
    <location>
        <begin position="52"/>
        <end position="62"/>
    </location>
</feature>
<dbReference type="Gene3D" id="3.40.50.300">
    <property type="entry name" value="P-loop containing nucleotide triphosphate hydrolases"/>
    <property type="match status" value="1"/>
</dbReference>
<feature type="region of interest" description="Disordered" evidence="4">
    <location>
        <begin position="479"/>
        <end position="507"/>
    </location>
</feature>
<dbReference type="Pfam" id="PF00176">
    <property type="entry name" value="SNF2-rel_dom"/>
    <property type="match status" value="2"/>
</dbReference>
<keyword evidence="1" id="KW-0547">Nucleotide-binding</keyword>
<evidence type="ECO:0000313" key="7">
    <source>
        <dbReference type="EMBL" id="KTB35416.1"/>
    </source>
</evidence>
<dbReference type="Pfam" id="PF00271">
    <property type="entry name" value="Helicase_C"/>
    <property type="match status" value="1"/>
</dbReference>
<feature type="region of interest" description="Disordered" evidence="4">
    <location>
        <begin position="930"/>
        <end position="964"/>
    </location>
</feature>
<name>A0A0W0FGG1_MONRR</name>
<dbReference type="GO" id="GO:0008094">
    <property type="term" value="F:ATP-dependent activity, acting on DNA"/>
    <property type="evidence" value="ECO:0007669"/>
    <property type="project" value="TreeGrafter"/>
</dbReference>
<dbReference type="GO" id="GO:0005634">
    <property type="term" value="C:nucleus"/>
    <property type="evidence" value="ECO:0007669"/>
    <property type="project" value="TreeGrafter"/>
</dbReference>
<dbReference type="PANTHER" id="PTHR45626:SF52">
    <property type="entry name" value="SINGLE-STRANDED DNA-DEPENDENT ATPASE (EUROFUNG)"/>
    <property type="match status" value="1"/>
</dbReference>
<keyword evidence="3" id="KW-0067">ATP-binding</keyword>
<evidence type="ECO:0008006" key="9">
    <source>
        <dbReference type="Google" id="ProtNLM"/>
    </source>
</evidence>
<dbReference type="EMBL" id="LATX01001990">
    <property type="protein sequence ID" value="KTB35416.1"/>
    <property type="molecule type" value="Genomic_DNA"/>
</dbReference>
<dbReference type="InterPro" id="IPR050628">
    <property type="entry name" value="SNF2_RAD54_helicase_TF"/>
</dbReference>
<feature type="domain" description="Helicase ATP-binding" evidence="5">
    <location>
        <begin position="586"/>
        <end position="749"/>
    </location>
</feature>
<dbReference type="SMART" id="SM00487">
    <property type="entry name" value="DEXDc"/>
    <property type="match status" value="1"/>
</dbReference>
<dbReference type="Gene3D" id="3.40.50.10810">
    <property type="entry name" value="Tandem AAA-ATPase domain"/>
    <property type="match status" value="2"/>
</dbReference>
<evidence type="ECO:0000256" key="3">
    <source>
        <dbReference type="ARBA" id="ARBA00022840"/>
    </source>
</evidence>
<dbReference type="InterPro" id="IPR014001">
    <property type="entry name" value="Helicase_ATP-bd"/>
</dbReference>
<organism evidence="7 8">
    <name type="scientific">Moniliophthora roreri</name>
    <name type="common">Frosty pod rot fungus</name>
    <name type="synonym">Monilia roreri</name>
    <dbReference type="NCBI Taxonomy" id="221103"/>
    <lineage>
        <taxon>Eukaryota</taxon>
        <taxon>Fungi</taxon>
        <taxon>Dikarya</taxon>
        <taxon>Basidiomycota</taxon>
        <taxon>Agaricomycotina</taxon>
        <taxon>Agaricomycetes</taxon>
        <taxon>Agaricomycetidae</taxon>
        <taxon>Agaricales</taxon>
        <taxon>Marasmiineae</taxon>
        <taxon>Marasmiaceae</taxon>
        <taxon>Moniliophthora</taxon>
    </lineage>
</organism>
<comment type="caution">
    <text evidence="7">The sequence shown here is derived from an EMBL/GenBank/DDBJ whole genome shotgun (WGS) entry which is preliminary data.</text>
</comment>
<evidence type="ECO:0000256" key="4">
    <source>
        <dbReference type="SAM" id="MobiDB-lite"/>
    </source>
</evidence>
<keyword evidence="2" id="KW-0378">Hydrolase</keyword>
<dbReference type="SUPFAM" id="SSF52540">
    <property type="entry name" value="P-loop containing nucleoside triphosphate hydrolases"/>
    <property type="match status" value="2"/>
</dbReference>
<dbReference type="GO" id="GO:0005524">
    <property type="term" value="F:ATP binding"/>
    <property type="evidence" value="ECO:0007669"/>
    <property type="project" value="UniProtKB-KW"/>
</dbReference>
<feature type="compositionally biased region" description="Basic residues" evidence="4">
    <location>
        <begin position="1032"/>
        <end position="1044"/>
    </location>
</feature>
<dbReference type="CDD" id="cd18793">
    <property type="entry name" value="SF2_C_SNF"/>
    <property type="match status" value="1"/>
</dbReference>
<proteinExistence type="predicted"/>
<evidence type="ECO:0000256" key="1">
    <source>
        <dbReference type="ARBA" id="ARBA00022741"/>
    </source>
</evidence>
<dbReference type="PROSITE" id="PS51192">
    <property type="entry name" value="HELICASE_ATP_BIND_1"/>
    <property type="match status" value="1"/>
</dbReference>
<evidence type="ECO:0000313" key="8">
    <source>
        <dbReference type="Proteomes" id="UP000054988"/>
    </source>
</evidence>
<feature type="region of interest" description="Disordered" evidence="4">
    <location>
        <begin position="546"/>
        <end position="589"/>
    </location>
</feature>
<feature type="region of interest" description="Disordered" evidence="4">
    <location>
        <begin position="1"/>
        <end position="62"/>
    </location>
</feature>
<dbReference type="GO" id="GO:0016787">
    <property type="term" value="F:hydrolase activity"/>
    <property type="evidence" value="ECO:0007669"/>
    <property type="project" value="UniProtKB-KW"/>
</dbReference>
<feature type="compositionally biased region" description="Basic and acidic residues" evidence="4">
    <location>
        <begin position="491"/>
        <end position="504"/>
    </location>
</feature>
<reference evidence="7 8" key="1">
    <citation type="submission" date="2015-12" db="EMBL/GenBank/DDBJ databases">
        <title>Draft genome sequence of Moniliophthora roreri, the causal agent of frosty pod rot of cacao.</title>
        <authorList>
            <person name="Aime M.C."/>
            <person name="Diaz-Valderrama J.R."/>
            <person name="Kijpornyongpan T."/>
            <person name="Phillips-Mora W."/>
        </authorList>
    </citation>
    <scope>NUCLEOTIDE SEQUENCE [LARGE SCALE GENOMIC DNA]</scope>
    <source>
        <strain evidence="7 8">MCA 2952</strain>
    </source>
</reference>
<dbReference type="eggNOG" id="KOG1001">
    <property type="taxonomic scope" value="Eukaryota"/>
</dbReference>
<dbReference type="PROSITE" id="PS51194">
    <property type="entry name" value="HELICASE_CTER"/>
    <property type="match status" value="1"/>
</dbReference>
<evidence type="ECO:0000259" key="5">
    <source>
        <dbReference type="PROSITE" id="PS51192"/>
    </source>
</evidence>
<dbReference type="Proteomes" id="UP000054988">
    <property type="component" value="Unassembled WGS sequence"/>
</dbReference>
<feature type="domain" description="Helicase C-terminal" evidence="6">
    <location>
        <begin position="1092"/>
        <end position="1240"/>
    </location>
</feature>
<dbReference type="CDD" id="cd18008">
    <property type="entry name" value="DEXDc_SHPRH-like"/>
    <property type="match status" value="1"/>
</dbReference>
<dbReference type="AlphaFoldDB" id="A0A0W0FGG1"/>
<evidence type="ECO:0000259" key="6">
    <source>
        <dbReference type="PROSITE" id="PS51194"/>
    </source>
</evidence>
<feature type="region of interest" description="Disordered" evidence="4">
    <location>
        <begin position="1021"/>
        <end position="1048"/>
    </location>
</feature>
<feature type="region of interest" description="Disordered" evidence="4">
    <location>
        <begin position="78"/>
        <end position="123"/>
    </location>
</feature>